<dbReference type="InterPro" id="IPR016040">
    <property type="entry name" value="NAD(P)-bd_dom"/>
</dbReference>
<dbReference type="SUPFAM" id="SSF51735">
    <property type="entry name" value="NAD(P)-binding Rossmann-fold domains"/>
    <property type="match status" value="1"/>
</dbReference>
<dbReference type="PANTHER" id="PTHR43162">
    <property type="match status" value="1"/>
</dbReference>
<dbReference type="PANTHER" id="PTHR43162:SF1">
    <property type="entry name" value="PRESTALK A DIFFERENTIATION PROTEIN A"/>
    <property type="match status" value="1"/>
</dbReference>
<organism evidence="2 3">
    <name type="scientific">Nonomuraea soli</name>
    <dbReference type="NCBI Taxonomy" id="1032476"/>
    <lineage>
        <taxon>Bacteria</taxon>
        <taxon>Bacillati</taxon>
        <taxon>Actinomycetota</taxon>
        <taxon>Actinomycetes</taxon>
        <taxon>Streptosporangiales</taxon>
        <taxon>Streptosporangiaceae</taxon>
        <taxon>Nonomuraea</taxon>
    </lineage>
</organism>
<sequence length="276" mass="30047">MTYLVTGATGAVGRHVVTSLLERGAHVRALTRSASHARFAREVEVVEGDLTRLDTIVPALEGVAGVHLIDTADSDYTPLRNGPELVKLLAGRKVTLLSSWGEGTLEPALRASDLDWTYVQPTEFMSNALAWAPSVRLSNRIEEPFAATKTVMVHEADIGAVIAHVLTSDGHTGKTYGLTGGERLDIPTKVRILGEAIGREIEFVELSIEQMRVKYAAQGVPEEMIDFQIRVFGDVDPDAYQPSSTVADLLGRTPLTFAQWAAEHAEAFRPEYSPAR</sequence>
<dbReference type="Gene3D" id="3.40.50.720">
    <property type="entry name" value="NAD(P)-binding Rossmann-like Domain"/>
    <property type="match status" value="1"/>
</dbReference>
<accession>A0A7W0CMQ3</accession>
<dbReference type="InterPro" id="IPR051604">
    <property type="entry name" value="Ergot_Alk_Oxidoreductase"/>
</dbReference>
<dbReference type="Gene3D" id="3.90.25.10">
    <property type="entry name" value="UDP-galactose 4-epimerase, domain 1"/>
    <property type="match status" value="1"/>
</dbReference>
<dbReference type="Proteomes" id="UP000530928">
    <property type="component" value="Unassembled WGS sequence"/>
</dbReference>
<reference evidence="2 3" key="1">
    <citation type="submission" date="2020-07" db="EMBL/GenBank/DDBJ databases">
        <title>Genomic Encyclopedia of Type Strains, Phase IV (KMG-IV): sequencing the most valuable type-strain genomes for metagenomic binning, comparative biology and taxonomic classification.</title>
        <authorList>
            <person name="Goeker M."/>
        </authorList>
    </citation>
    <scope>NUCLEOTIDE SEQUENCE [LARGE SCALE GENOMIC DNA]</scope>
    <source>
        <strain evidence="2 3">DSM 45533</strain>
    </source>
</reference>
<gene>
    <name evidence="2" type="ORF">HNR30_005380</name>
</gene>
<dbReference type="AlphaFoldDB" id="A0A7W0CMQ3"/>
<comment type="caution">
    <text evidence="2">The sequence shown here is derived from an EMBL/GenBank/DDBJ whole genome shotgun (WGS) entry which is preliminary data.</text>
</comment>
<dbReference type="RefSeq" id="WP_181612756.1">
    <property type="nucleotide sequence ID" value="NZ_BAABAM010000005.1"/>
</dbReference>
<keyword evidence="3" id="KW-1185">Reference proteome</keyword>
<dbReference type="EMBL" id="JACDUR010000005">
    <property type="protein sequence ID" value="MBA2894019.1"/>
    <property type="molecule type" value="Genomic_DNA"/>
</dbReference>
<feature type="domain" description="NAD(P)-binding" evidence="1">
    <location>
        <begin position="7"/>
        <end position="66"/>
    </location>
</feature>
<protein>
    <submittedName>
        <fullName evidence="2">Uncharacterized protein YbjT (DUF2867 family)</fullName>
    </submittedName>
</protein>
<evidence type="ECO:0000259" key="1">
    <source>
        <dbReference type="Pfam" id="PF13460"/>
    </source>
</evidence>
<name>A0A7W0CMQ3_9ACTN</name>
<dbReference type="InterPro" id="IPR036291">
    <property type="entry name" value="NAD(P)-bd_dom_sf"/>
</dbReference>
<evidence type="ECO:0000313" key="3">
    <source>
        <dbReference type="Proteomes" id="UP000530928"/>
    </source>
</evidence>
<proteinExistence type="predicted"/>
<evidence type="ECO:0000313" key="2">
    <source>
        <dbReference type="EMBL" id="MBA2894019.1"/>
    </source>
</evidence>
<dbReference type="Pfam" id="PF13460">
    <property type="entry name" value="NAD_binding_10"/>
    <property type="match status" value="1"/>
</dbReference>